<keyword evidence="2" id="KW-0699">rRNA-binding</keyword>
<dbReference type="PANTHER" id="PTHR11229:SF16">
    <property type="entry name" value="LARGE RIBOSOMAL SUBUNIT PROTEIN UL3C"/>
    <property type="match status" value="1"/>
</dbReference>
<keyword evidence="3" id="KW-0694">RNA-binding</keyword>
<dbReference type="InterPro" id="IPR009000">
    <property type="entry name" value="Transl_B-barrel_sf"/>
</dbReference>
<evidence type="ECO:0000256" key="3">
    <source>
        <dbReference type="ARBA" id="ARBA00022884"/>
    </source>
</evidence>
<dbReference type="GO" id="GO:0022625">
    <property type="term" value="C:cytosolic large ribosomal subunit"/>
    <property type="evidence" value="ECO:0007669"/>
    <property type="project" value="TreeGrafter"/>
</dbReference>
<protein>
    <recommendedName>
        <fullName evidence="6">Large ribosomal subunit protein uL3</fullName>
    </recommendedName>
    <alternativeName>
        <fullName evidence="7">50S ribosomal protein L3</fullName>
    </alternativeName>
</protein>
<comment type="caution">
    <text evidence="9">The sequence shown here is derived from an EMBL/GenBank/DDBJ whole genome shotgun (WGS) entry which is preliminary data.</text>
</comment>
<evidence type="ECO:0000256" key="7">
    <source>
        <dbReference type="ARBA" id="ARBA00035457"/>
    </source>
</evidence>
<accession>A0A1J5I3J5</accession>
<evidence type="ECO:0000256" key="5">
    <source>
        <dbReference type="ARBA" id="ARBA00023274"/>
    </source>
</evidence>
<name>A0A1J5I3J5_9BACT</name>
<dbReference type="GO" id="GO:0006412">
    <property type="term" value="P:translation"/>
    <property type="evidence" value="ECO:0007669"/>
    <property type="project" value="InterPro"/>
</dbReference>
<gene>
    <name evidence="9" type="ORF">AUK05_02465</name>
</gene>
<dbReference type="FunFam" id="2.40.30.10:FF:000004">
    <property type="entry name" value="50S ribosomal protein L3"/>
    <property type="match status" value="1"/>
</dbReference>
<feature type="region of interest" description="Disordered" evidence="8">
    <location>
        <begin position="110"/>
        <end position="131"/>
    </location>
</feature>
<evidence type="ECO:0000256" key="4">
    <source>
        <dbReference type="ARBA" id="ARBA00022980"/>
    </source>
</evidence>
<reference evidence="9 10" key="1">
    <citation type="journal article" date="2016" name="Environ. Microbiol.">
        <title>Genomic resolution of a cold subsurface aquifer community provides metabolic insights for novel microbes adapted to high CO concentrations.</title>
        <authorList>
            <person name="Probst A.J."/>
            <person name="Castelle C.J."/>
            <person name="Singh A."/>
            <person name="Brown C.T."/>
            <person name="Anantharaman K."/>
            <person name="Sharon I."/>
            <person name="Hug L.A."/>
            <person name="Burstein D."/>
            <person name="Emerson J.B."/>
            <person name="Thomas B.C."/>
            <person name="Banfield J.F."/>
        </authorList>
    </citation>
    <scope>NUCLEOTIDE SEQUENCE [LARGE SCALE GENOMIC DNA]</scope>
    <source>
        <strain evidence="9">CG2_30_35_20</strain>
    </source>
</reference>
<dbReference type="EMBL" id="MNZO01000035">
    <property type="protein sequence ID" value="OIP86958.1"/>
    <property type="molecule type" value="Genomic_DNA"/>
</dbReference>
<dbReference type="GO" id="GO:0019843">
    <property type="term" value="F:rRNA binding"/>
    <property type="evidence" value="ECO:0007669"/>
    <property type="project" value="UniProtKB-KW"/>
</dbReference>
<dbReference type="PANTHER" id="PTHR11229">
    <property type="entry name" value="50S RIBOSOMAL PROTEIN L3"/>
    <property type="match status" value="1"/>
</dbReference>
<evidence type="ECO:0000256" key="1">
    <source>
        <dbReference type="ARBA" id="ARBA00006540"/>
    </source>
</evidence>
<evidence type="ECO:0000313" key="10">
    <source>
        <dbReference type="Proteomes" id="UP000182344"/>
    </source>
</evidence>
<dbReference type="STRING" id="1805376.AUK05_02465"/>
<keyword evidence="5" id="KW-0687">Ribonucleoprotein</keyword>
<dbReference type="Gene3D" id="2.40.30.10">
    <property type="entry name" value="Translation factors"/>
    <property type="match status" value="2"/>
</dbReference>
<evidence type="ECO:0000256" key="2">
    <source>
        <dbReference type="ARBA" id="ARBA00022730"/>
    </source>
</evidence>
<organism evidence="9 10">
    <name type="scientific">Candidatus Shapirobacteria bacterium CG2_30_35_20</name>
    <dbReference type="NCBI Taxonomy" id="1805376"/>
    <lineage>
        <taxon>Bacteria</taxon>
        <taxon>Candidatus Shapironibacteriota</taxon>
    </lineage>
</organism>
<dbReference type="Proteomes" id="UP000182344">
    <property type="component" value="Unassembled WGS sequence"/>
</dbReference>
<keyword evidence="4 9" id="KW-0689">Ribosomal protein</keyword>
<dbReference type="GO" id="GO:0003735">
    <property type="term" value="F:structural constituent of ribosome"/>
    <property type="evidence" value="ECO:0007669"/>
    <property type="project" value="InterPro"/>
</dbReference>
<dbReference type="Pfam" id="PF00297">
    <property type="entry name" value="Ribosomal_L3"/>
    <property type="match status" value="1"/>
</dbReference>
<dbReference type="InterPro" id="IPR019927">
    <property type="entry name" value="Ribosomal_uL3_bac/org-type"/>
</dbReference>
<dbReference type="InterPro" id="IPR000597">
    <property type="entry name" value="Ribosomal_uL3"/>
</dbReference>
<dbReference type="SUPFAM" id="SSF50447">
    <property type="entry name" value="Translation proteins"/>
    <property type="match status" value="1"/>
</dbReference>
<proteinExistence type="inferred from homology"/>
<dbReference type="AlphaFoldDB" id="A0A1J5I3J5"/>
<evidence type="ECO:0000256" key="8">
    <source>
        <dbReference type="SAM" id="MobiDB-lite"/>
    </source>
</evidence>
<sequence>MIQGYIAQKKSMSNIYNDKGKRIAVTALLAKPVKVTLLRNKKRDGYDAVQVTYGAKGHIEFPPSNLETLPEVNSEITPELVFAVNDDVSVTAKTKGHGFAGVIKRHGFRRQPVSGGQSDRVRAPGSIGAQTPGKVIRGKKMPGHYGNKNMTVTHLKIVSFDQQNNLIYVSGSVPGHLNSWVTITK</sequence>
<evidence type="ECO:0000313" key="9">
    <source>
        <dbReference type="EMBL" id="OIP86958.1"/>
    </source>
</evidence>
<evidence type="ECO:0000256" key="6">
    <source>
        <dbReference type="ARBA" id="ARBA00035243"/>
    </source>
</evidence>
<comment type="similarity">
    <text evidence="1">Belongs to the universal ribosomal protein uL3 family.</text>
</comment>